<name>A0ABR6RLL6_9BURK</name>
<comment type="caution">
    <text evidence="1">The sequence shown here is derived from an EMBL/GenBank/DDBJ whole genome shotgun (WGS) entry which is preliminary data.</text>
</comment>
<reference evidence="1 2" key="1">
    <citation type="submission" date="2020-08" db="EMBL/GenBank/DDBJ databases">
        <title>Functional genomics of gut bacteria from endangered species of beetles.</title>
        <authorList>
            <person name="Carlos-Shanley C."/>
        </authorList>
    </citation>
    <scope>NUCLEOTIDE SEQUENCE [LARGE SCALE GENOMIC DNA]</scope>
    <source>
        <strain evidence="1 2">S00124</strain>
    </source>
</reference>
<accession>A0ABR6RLL6</accession>
<evidence type="ECO:0000313" key="2">
    <source>
        <dbReference type="Proteomes" id="UP000562492"/>
    </source>
</evidence>
<sequence>MNPTSYAWVYSLMHAGCVYPTRADADRARAQAFKEQMALELQTLCRSQRRAARKGTPKAEAKP</sequence>
<evidence type="ECO:0000313" key="1">
    <source>
        <dbReference type="EMBL" id="MBB6580062.1"/>
    </source>
</evidence>
<organism evidence="1 2">
    <name type="scientific">Comamonas odontotermitis</name>
    <dbReference type="NCBI Taxonomy" id="379895"/>
    <lineage>
        <taxon>Bacteria</taxon>
        <taxon>Pseudomonadati</taxon>
        <taxon>Pseudomonadota</taxon>
        <taxon>Betaproteobacteria</taxon>
        <taxon>Burkholderiales</taxon>
        <taxon>Comamonadaceae</taxon>
        <taxon>Comamonas</taxon>
    </lineage>
</organism>
<keyword evidence="2" id="KW-1185">Reference proteome</keyword>
<protein>
    <submittedName>
        <fullName evidence="1">Uncharacterized protein</fullName>
    </submittedName>
</protein>
<proteinExistence type="predicted"/>
<gene>
    <name evidence="1" type="ORF">HNP33_004188</name>
</gene>
<dbReference type="EMBL" id="JACHKZ010000051">
    <property type="protein sequence ID" value="MBB6580062.1"/>
    <property type="molecule type" value="Genomic_DNA"/>
</dbReference>
<dbReference type="Proteomes" id="UP000562492">
    <property type="component" value="Unassembled WGS sequence"/>
</dbReference>